<evidence type="ECO:0000313" key="1">
    <source>
        <dbReference type="EMBL" id="EOA97474.1"/>
    </source>
</evidence>
<dbReference type="EMBL" id="KB743682">
    <property type="protein sequence ID" value="EOA97474.1"/>
    <property type="molecule type" value="Genomic_DNA"/>
</dbReference>
<gene>
    <name evidence="1" type="ORF">Anapl_17027</name>
</gene>
<dbReference type="AlphaFoldDB" id="R0L7R3"/>
<protein>
    <submittedName>
        <fullName evidence="1">Uncharacterized protein</fullName>
    </submittedName>
</protein>
<reference evidence="2" key="1">
    <citation type="journal article" date="2013" name="Nat. Genet.">
        <title>The duck genome and transcriptome provide insight into an avian influenza virus reservoir species.</title>
        <authorList>
            <person name="Huang Y."/>
            <person name="Li Y."/>
            <person name="Burt D.W."/>
            <person name="Chen H."/>
            <person name="Zhang Y."/>
            <person name="Qian W."/>
            <person name="Kim H."/>
            <person name="Gan S."/>
            <person name="Zhao Y."/>
            <person name="Li J."/>
            <person name="Yi K."/>
            <person name="Feng H."/>
            <person name="Zhu P."/>
            <person name="Li B."/>
            <person name="Liu Q."/>
            <person name="Fairley S."/>
            <person name="Magor K.E."/>
            <person name="Du Z."/>
            <person name="Hu X."/>
            <person name="Goodman L."/>
            <person name="Tafer H."/>
            <person name="Vignal A."/>
            <person name="Lee T."/>
            <person name="Kim K.W."/>
            <person name="Sheng Z."/>
            <person name="An Y."/>
            <person name="Searle S."/>
            <person name="Herrero J."/>
            <person name="Groenen M.A."/>
            <person name="Crooijmans R.P."/>
            <person name="Faraut T."/>
            <person name="Cai Q."/>
            <person name="Webster R.G."/>
            <person name="Aldridge J.R."/>
            <person name="Warren W.C."/>
            <person name="Bartschat S."/>
            <person name="Kehr S."/>
            <person name="Marz M."/>
            <person name="Stadler P.F."/>
            <person name="Smith J."/>
            <person name="Kraus R.H."/>
            <person name="Zhao Y."/>
            <person name="Ren L."/>
            <person name="Fei J."/>
            <person name="Morisson M."/>
            <person name="Kaiser P."/>
            <person name="Griffin D.K."/>
            <person name="Rao M."/>
            <person name="Pitel F."/>
            <person name="Wang J."/>
            <person name="Li N."/>
        </authorList>
    </citation>
    <scope>NUCLEOTIDE SEQUENCE [LARGE SCALE GENOMIC DNA]</scope>
</reference>
<evidence type="ECO:0000313" key="2">
    <source>
        <dbReference type="Proteomes" id="UP000296049"/>
    </source>
</evidence>
<proteinExistence type="predicted"/>
<name>R0L7R3_ANAPL</name>
<dbReference type="Proteomes" id="UP000296049">
    <property type="component" value="Unassembled WGS sequence"/>
</dbReference>
<keyword evidence="2" id="KW-1185">Reference proteome</keyword>
<sequence length="75" mass="7598">MLKSALLPNGLLPIVSTGVPIVSTGVPTVSTGVPTTSQPCCQNTGGGGEPAQEALLLRDHGALAAHEIHLLKLFT</sequence>
<accession>R0L7R3</accession>
<organism evidence="1 2">
    <name type="scientific">Anas platyrhynchos</name>
    <name type="common">Mallard</name>
    <name type="synonym">Anas boschas</name>
    <dbReference type="NCBI Taxonomy" id="8839"/>
    <lineage>
        <taxon>Eukaryota</taxon>
        <taxon>Metazoa</taxon>
        <taxon>Chordata</taxon>
        <taxon>Craniata</taxon>
        <taxon>Vertebrata</taxon>
        <taxon>Euteleostomi</taxon>
        <taxon>Archelosauria</taxon>
        <taxon>Archosauria</taxon>
        <taxon>Dinosauria</taxon>
        <taxon>Saurischia</taxon>
        <taxon>Theropoda</taxon>
        <taxon>Coelurosauria</taxon>
        <taxon>Aves</taxon>
        <taxon>Neognathae</taxon>
        <taxon>Galloanserae</taxon>
        <taxon>Anseriformes</taxon>
        <taxon>Anatidae</taxon>
        <taxon>Anatinae</taxon>
        <taxon>Anas</taxon>
    </lineage>
</organism>